<organism evidence="2">
    <name type="scientific">Granulicella tundricola (strain ATCC BAA-1859 / DSM 23138 / MP5ACTX9)</name>
    <dbReference type="NCBI Taxonomy" id="1198114"/>
    <lineage>
        <taxon>Bacteria</taxon>
        <taxon>Pseudomonadati</taxon>
        <taxon>Acidobacteriota</taxon>
        <taxon>Terriglobia</taxon>
        <taxon>Terriglobales</taxon>
        <taxon>Acidobacteriaceae</taxon>
        <taxon>Granulicella</taxon>
    </lineage>
</organism>
<protein>
    <submittedName>
        <fullName evidence="1">Carotenoid oxygenase</fullName>
    </submittedName>
</protein>
<evidence type="ECO:0000313" key="2">
    <source>
        <dbReference type="Proteomes" id="UP000000343"/>
    </source>
</evidence>
<keyword evidence="2" id="KW-1185">Reference proteome</keyword>
<accession>E8X7I7</accession>
<keyword evidence="1" id="KW-0614">Plasmid</keyword>
<sequence>MQIVEPSIGHFSHTNPFIIGNFAPVTIETTACNLPVKGSIVPELEGRLLRSGSNSVQTLEHERNDCSWVQGGHEDYDS</sequence>
<dbReference type="HOGENOM" id="CLU_2617048_0_0_0"/>
<dbReference type="Proteomes" id="UP000000343">
    <property type="component" value="Plasmid pACIX903"/>
</dbReference>
<geneLocation type="plasmid" evidence="1 2">
    <name>pACIX903</name>
</geneLocation>
<dbReference type="AlphaFoldDB" id="E8X7I7"/>
<name>E8X7I7_GRATM</name>
<dbReference type="OrthoDB" id="6636843at2"/>
<proteinExistence type="predicted"/>
<dbReference type="KEGG" id="acm:AciX9_4475"/>
<dbReference type="EMBL" id="CP002483">
    <property type="protein sequence ID" value="ADW71421.1"/>
    <property type="molecule type" value="Genomic_DNA"/>
</dbReference>
<gene>
    <name evidence="1" type="ordered locus">AciX9_4475</name>
</gene>
<reference evidence="2" key="1">
    <citation type="submission" date="2011-01" db="EMBL/GenBank/DDBJ databases">
        <title>Complete sequence of plasmid3 of Acidobacterium sp. MP5ACTX9.</title>
        <authorList>
            <consortium name="US DOE Joint Genome Institute"/>
            <person name="Lucas S."/>
            <person name="Copeland A."/>
            <person name="Lapidus A."/>
            <person name="Cheng J.-F."/>
            <person name="Goodwin L."/>
            <person name="Pitluck S."/>
            <person name="Teshima H."/>
            <person name="Detter J.C."/>
            <person name="Han C."/>
            <person name="Tapia R."/>
            <person name="Land M."/>
            <person name="Hauser L."/>
            <person name="Kyrpides N."/>
            <person name="Ivanova N."/>
            <person name="Ovchinnikova G."/>
            <person name="Pagani I."/>
            <person name="Rawat S.R."/>
            <person name="Mannisto M."/>
            <person name="Haggblom M.M."/>
            <person name="Woyke T."/>
        </authorList>
    </citation>
    <scope>NUCLEOTIDE SEQUENCE [LARGE SCALE GENOMIC DNA]</scope>
    <source>
        <strain evidence="2">MP5ACTX9</strain>
        <plasmid evidence="2">Plasmid pACIX903</plasmid>
    </source>
</reference>
<dbReference type="RefSeq" id="WP_013573140.1">
    <property type="nucleotide sequence ID" value="NC_015058.1"/>
</dbReference>
<evidence type="ECO:0000313" key="1">
    <source>
        <dbReference type="EMBL" id="ADW71421.1"/>
    </source>
</evidence>